<protein>
    <submittedName>
        <fullName evidence="11">Multidrug resistance-associated protein 4-like</fullName>
    </submittedName>
</protein>
<dbReference type="Gene3D" id="1.20.1560.10">
    <property type="entry name" value="ABC transporter type 1, transmembrane domain"/>
    <property type="match status" value="1"/>
</dbReference>
<dbReference type="Proteomes" id="UP000478052">
    <property type="component" value="Unassembled WGS sequence"/>
</dbReference>
<evidence type="ECO:0000256" key="5">
    <source>
        <dbReference type="ARBA" id="ARBA00022741"/>
    </source>
</evidence>
<dbReference type="AlphaFoldDB" id="A0A6G0VUV2"/>
<name>A0A6G0VUV2_APHCR</name>
<dbReference type="PANTHER" id="PTHR24223:SF456">
    <property type="entry name" value="MULTIDRUG RESISTANCE-ASSOCIATED PROTEIN LETHAL(2)03659"/>
    <property type="match status" value="1"/>
</dbReference>
<organism evidence="11 12">
    <name type="scientific">Aphis craccivora</name>
    <name type="common">Cowpea aphid</name>
    <dbReference type="NCBI Taxonomy" id="307492"/>
    <lineage>
        <taxon>Eukaryota</taxon>
        <taxon>Metazoa</taxon>
        <taxon>Ecdysozoa</taxon>
        <taxon>Arthropoda</taxon>
        <taxon>Hexapoda</taxon>
        <taxon>Insecta</taxon>
        <taxon>Pterygota</taxon>
        <taxon>Neoptera</taxon>
        <taxon>Paraneoptera</taxon>
        <taxon>Hemiptera</taxon>
        <taxon>Sternorrhyncha</taxon>
        <taxon>Aphidomorpha</taxon>
        <taxon>Aphidoidea</taxon>
        <taxon>Aphididae</taxon>
        <taxon>Aphidini</taxon>
        <taxon>Aphis</taxon>
        <taxon>Aphis</taxon>
    </lineage>
</organism>
<evidence type="ECO:0000256" key="7">
    <source>
        <dbReference type="ARBA" id="ARBA00022989"/>
    </source>
</evidence>
<comment type="caution">
    <text evidence="11">The sequence shown here is derived from an EMBL/GenBank/DDBJ whole genome shotgun (WGS) entry which is preliminary data.</text>
</comment>
<keyword evidence="3" id="KW-0813">Transport</keyword>
<keyword evidence="4 9" id="KW-0812">Transmembrane</keyword>
<dbReference type="EMBL" id="VUJU01011567">
    <property type="protein sequence ID" value="KAF0710685.1"/>
    <property type="molecule type" value="Genomic_DNA"/>
</dbReference>
<reference evidence="11 12" key="1">
    <citation type="submission" date="2019-08" db="EMBL/GenBank/DDBJ databases">
        <title>Whole genome of Aphis craccivora.</title>
        <authorList>
            <person name="Voronova N.V."/>
            <person name="Shulinski R.S."/>
            <person name="Bandarenka Y.V."/>
            <person name="Zhorov D.G."/>
            <person name="Warner D."/>
        </authorList>
    </citation>
    <scope>NUCLEOTIDE SEQUENCE [LARGE SCALE GENOMIC DNA]</scope>
    <source>
        <strain evidence="11">180601</strain>
        <tissue evidence="11">Whole Body</tissue>
    </source>
</reference>
<dbReference type="GO" id="GO:0005524">
    <property type="term" value="F:ATP binding"/>
    <property type="evidence" value="ECO:0007669"/>
    <property type="project" value="UniProtKB-KW"/>
</dbReference>
<evidence type="ECO:0000313" key="12">
    <source>
        <dbReference type="Proteomes" id="UP000478052"/>
    </source>
</evidence>
<evidence type="ECO:0000256" key="2">
    <source>
        <dbReference type="ARBA" id="ARBA00009726"/>
    </source>
</evidence>
<evidence type="ECO:0000256" key="8">
    <source>
        <dbReference type="ARBA" id="ARBA00023136"/>
    </source>
</evidence>
<evidence type="ECO:0000256" key="6">
    <source>
        <dbReference type="ARBA" id="ARBA00022840"/>
    </source>
</evidence>
<dbReference type="OrthoDB" id="6500128at2759"/>
<evidence type="ECO:0000259" key="10">
    <source>
        <dbReference type="PROSITE" id="PS50929"/>
    </source>
</evidence>
<keyword evidence="12" id="KW-1185">Reference proteome</keyword>
<comment type="similarity">
    <text evidence="2">Belongs to the ABC transporter superfamily. ABCC family. Conjugate transporter (TC 3.A.1.208) subfamily.</text>
</comment>
<feature type="transmembrane region" description="Helical" evidence="9">
    <location>
        <begin position="129"/>
        <end position="147"/>
    </location>
</feature>
<gene>
    <name evidence="11" type="ORF">FWK35_00035955</name>
</gene>
<dbReference type="PROSITE" id="PS50929">
    <property type="entry name" value="ABC_TM1F"/>
    <property type="match status" value="1"/>
</dbReference>
<dbReference type="Pfam" id="PF00664">
    <property type="entry name" value="ABC_membrane"/>
    <property type="match status" value="1"/>
</dbReference>
<evidence type="ECO:0000256" key="4">
    <source>
        <dbReference type="ARBA" id="ARBA00022692"/>
    </source>
</evidence>
<dbReference type="SUPFAM" id="SSF90123">
    <property type="entry name" value="ABC transporter transmembrane region"/>
    <property type="match status" value="1"/>
</dbReference>
<dbReference type="GO" id="GO:0140359">
    <property type="term" value="F:ABC-type transporter activity"/>
    <property type="evidence" value="ECO:0007669"/>
    <property type="project" value="InterPro"/>
</dbReference>
<dbReference type="InterPro" id="IPR036640">
    <property type="entry name" value="ABC1_TM_sf"/>
</dbReference>
<feature type="non-terminal residue" evidence="11">
    <location>
        <position position="187"/>
    </location>
</feature>
<feature type="domain" description="ABC transmembrane type-1" evidence="10">
    <location>
        <begin position="1"/>
        <end position="187"/>
    </location>
</feature>
<keyword evidence="5" id="KW-0547">Nucleotide-binding</keyword>
<feature type="transmembrane region" description="Helical" evidence="9">
    <location>
        <begin position="106"/>
        <end position="123"/>
    </location>
</feature>
<keyword evidence="8 9" id="KW-0472">Membrane</keyword>
<keyword evidence="6" id="KW-0067">ATP-binding</keyword>
<dbReference type="InterPro" id="IPR050173">
    <property type="entry name" value="ABC_transporter_C-like"/>
</dbReference>
<evidence type="ECO:0000256" key="3">
    <source>
        <dbReference type="ARBA" id="ARBA00022448"/>
    </source>
</evidence>
<sequence length="187" mass="21246">VSRPLLVGGFLAYFNPDGSTTTDLNHAYIYATGILFTLLMTMILQHFGVEKNLECAMKMRVSSCSLIYRKALRLSQKSLEETTAGKVINLISNDVSRFDQALTSMHYIWIGPLTTIVVTYFLWQEIGASSLIGVSPFLFFIPLQYWLGKKISQTRLKTAKMTDKRICLMNEVISGIQVIKMYTWEKP</sequence>
<feature type="transmembrane region" description="Helical" evidence="9">
    <location>
        <begin position="27"/>
        <end position="49"/>
    </location>
</feature>
<proteinExistence type="inferred from homology"/>
<evidence type="ECO:0000256" key="1">
    <source>
        <dbReference type="ARBA" id="ARBA00004141"/>
    </source>
</evidence>
<dbReference type="PANTHER" id="PTHR24223">
    <property type="entry name" value="ATP-BINDING CASSETTE SUB-FAMILY C"/>
    <property type="match status" value="1"/>
</dbReference>
<feature type="non-terminal residue" evidence="11">
    <location>
        <position position="1"/>
    </location>
</feature>
<accession>A0A6G0VUV2</accession>
<evidence type="ECO:0000313" key="11">
    <source>
        <dbReference type="EMBL" id="KAF0710685.1"/>
    </source>
</evidence>
<comment type="subcellular location">
    <subcellularLocation>
        <location evidence="1">Membrane</location>
        <topology evidence="1">Multi-pass membrane protein</topology>
    </subcellularLocation>
</comment>
<evidence type="ECO:0000256" key="9">
    <source>
        <dbReference type="SAM" id="Phobius"/>
    </source>
</evidence>
<dbReference type="InterPro" id="IPR011527">
    <property type="entry name" value="ABC1_TM_dom"/>
</dbReference>
<keyword evidence="7 9" id="KW-1133">Transmembrane helix</keyword>
<dbReference type="GO" id="GO:0016020">
    <property type="term" value="C:membrane"/>
    <property type="evidence" value="ECO:0007669"/>
    <property type="project" value="UniProtKB-SubCell"/>
</dbReference>